<gene>
    <name evidence="1" type="ORF">QH73_0016625</name>
</gene>
<dbReference type="PANTHER" id="PTHR34849">
    <property type="entry name" value="SSL5025 PROTEIN"/>
    <property type="match status" value="1"/>
</dbReference>
<dbReference type="Gene3D" id="1.10.10.10">
    <property type="entry name" value="Winged helix-like DNA-binding domain superfamily/Winged helix DNA-binding domain"/>
    <property type="match status" value="1"/>
</dbReference>
<comment type="caution">
    <text evidence="1">The sequence shown here is derived from an EMBL/GenBank/DDBJ whole genome shotgun (WGS) entry which is preliminary data.</text>
</comment>
<dbReference type="Proteomes" id="UP000031532">
    <property type="component" value="Unassembled WGS sequence"/>
</dbReference>
<dbReference type="PANTHER" id="PTHR34849:SF1">
    <property type="entry name" value="SLR0770 PROTEIN"/>
    <property type="match status" value="1"/>
</dbReference>
<dbReference type="EMBL" id="JTJC03000004">
    <property type="protein sequence ID" value="NHC36250.1"/>
    <property type="molecule type" value="Genomic_DNA"/>
</dbReference>
<dbReference type="Pfam" id="PF04255">
    <property type="entry name" value="DUF433"/>
    <property type="match status" value="1"/>
</dbReference>
<dbReference type="AlphaFoldDB" id="A0A9X5E6L0"/>
<dbReference type="InterPro" id="IPR007367">
    <property type="entry name" value="DUF433"/>
</dbReference>
<proteinExistence type="predicted"/>
<reference evidence="1 2" key="1">
    <citation type="journal article" date="2015" name="Genome Announc.">
        <title>Draft Genome Sequence of the Terrestrial Cyanobacterium Scytonema millei VB511283, Isolated from Eastern India.</title>
        <authorList>
            <person name="Sen D."/>
            <person name="Chandrababunaidu M.M."/>
            <person name="Singh D."/>
            <person name="Sanghi N."/>
            <person name="Ghorai A."/>
            <person name="Mishra G.P."/>
            <person name="Madduluri M."/>
            <person name="Adhikary S.P."/>
            <person name="Tripathy S."/>
        </authorList>
    </citation>
    <scope>NUCLEOTIDE SEQUENCE [LARGE SCALE GENOMIC DNA]</scope>
    <source>
        <strain evidence="1 2">VB511283</strain>
    </source>
</reference>
<evidence type="ECO:0000313" key="2">
    <source>
        <dbReference type="Proteomes" id="UP000031532"/>
    </source>
</evidence>
<protein>
    <submittedName>
        <fullName evidence="1">DUF433 domain-containing protein</fullName>
    </submittedName>
</protein>
<evidence type="ECO:0000313" key="1">
    <source>
        <dbReference type="EMBL" id="NHC36250.1"/>
    </source>
</evidence>
<dbReference type="InterPro" id="IPR036388">
    <property type="entry name" value="WH-like_DNA-bd_sf"/>
</dbReference>
<name>A0A9X5E6L0_9CYAN</name>
<dbReference type="SUPFAM" id="SSF46689">
    <property type="entry name" value="Homeodomain-like"/>
    <property type="match status" value="1"/>
</dbReference>
<dbReference type="RefSeq" id="WP_039717072.1">
    <property type="nucleotide sequence ID" value="NZ_JTJC03000004.1"/>
</dbReference>
<organism evidence="1 2">
    <name type="scientific">Scytonema millei VB511283</name>
    <dbReference type="NCBI Taxonomy" id="1245923"/>
    <lineage>
        <taxon>Bacteria</taxon>
        <taxon>Bacillati</taxon>
        <taxon>Cyanobacteriota</taxon>
        <taxon>Cyanophyceae</taxon>
        <taxon>Nostocales</taxon>
        <taxon>Scytonemataceae</taxon>
        <taxon>Scytonema</taxon>
    </lineage>
</organism>
<dbReference type="InterPro" id="IPR009057">
    <property type="entry name" value="Homeodomain-like_sf"/>
</dbReference>
<accession>A0A9X5E6L0</accession>
<dbReference type="OrthoDB" id="573495at2"/>
<keyword evidence="2" id="KW-1185">Reference proteome</keyword>
<sequence length="103" mass="11656">MEVTLNRYIEITPEIRGGKPRIAGTRITVADIAMMYLQMGQSLELIAGKYDLPLASVYAAMAYYYDRQAEIEQQMQADEAFVNALMHSRPSRLQAKLKALRGE</sequence>